<proteinExistence type="predicted"/>
<dbReference type="Gene3D" id="1.10.10.10">
    <property type="entry name" value="Winged helix-like DNA-binding domain superfamily/Winged helix DNA-binding domain"/>
    <property type="match status" value="1"/>
</dbReference>
<dbReference type="RefSeq" id="WP_119838540.1">
    <property type="nucleotide sequence ID" value="NZ_CP060436.1"/>
</dbReference>
<dbReference type="Gene3D" id="3.30.450.80">
    <property type="entry name" value="Transcription factor LuxR-like, autoinducer-binding domain"/>
    <property type="match status" value="1"/>
</dbReference>
<dbReference type="PRINTS" id="PR00038">
    <property type="entry name" value="HTHLUXR"/>
</dbReference>
<reference evidence="4 5" key="1">
    <citation type="submission" date="2020-08" db="EMBL/GenBank/DDBJ databases">
        <title>Genome sequence of Rhodobacteraceae bacterium Lw-13e.</title>
        <authorList>
            <person name="Poehlein A."/>
            <person name="Wolter L."/>
            <person name="Daniel R."/>
            <person name="Brinkhoff T."/>
        </authorList>
    </citation>
    <scope>NUCLEOTIDE SEQUENCE [LARGE SCALE GENOMIC DNA]</scope>
    <source>
        <strain evidence="4 5">Lw-13e</strain>
    </source>
</reference>
<keyword evidence="1" id="KW-0805">Transcription regulation</keyword>
<dbReference type="KEGG" id="palw:PSAL_030850"/>
<name>A0A418SIN7_9RHOB</name>
<dbReference type="CDD" id="cd06170">
    <property type="entry name" value="LuxR_C_like"/>
    <property type="match status" value="1"/>
</dbReference>
<keyword evidence="3" id="KW-0804">Transcription</keyword>
<sequence length="251" mass="28724">MTFQSNFHAELADSFSACVTADDSFAMMKKLAGEHGYLYFHYRQIHVGFDGSVSVTAYRSDMEREYQETLDRRRHLVADPLVRHCLLSDEPKLWSELEADYDSARLNDRHRAKIDLFREFGLTAGMTLRLQNMRSGRGRFMSGMSMVQEYRADPVAHDRAFDADAARILAIASHFSAHINPSDIARDHFRLNDREYDVLQLLAEGCQVQQIADRLDLADRTAAHHLSNMRRKLHATSNAHAVAIAMRIQLI</sequence>
<keyword evidence="5" id="KW-1185">Reference proteome</keyword>
<gene>
    <name evidence="4" type="primary">anoR</name>
    <name evidence="4" type="ORF">PSAL_030850</name>
</gene>
<protein>
    <submittedName>
        <fullName evidence="4">Transcriptional activator protein AnoR</fullName>
    </submittedName>
</protein>
<organism evidence="4 5">
    <name type="scientific">Pseudooceanicola algae</name>
    <dbReference type="NCBI Taxonomy" id="1537215"/>
    <lineage>
        <taxon>Bacteria</taxon>
        <taxon>Pseudomonadati</taxon>
        <taxon>Pseudomonadota</taxon>
        <taxon>Alphaproteobacteria</taxon>
        <taxon>Rhodobacterales</taxon>
        <taxon>Paracoccaceae</taxon>
        <taxon>Pseudooceanicola</taxon>
    </lineage>
</organism>
<evidence type="ECO:0000256" key="2">
    <source>
        <dbReference type="ARBA" id="ARBA00023125"/>
    </source>
</evidence>
<dbReference type="InterPro" id="IPR000792">
    <property type="entry name" value="Tscrpt_reg_LuxR_C"/>
</dbReference>
<dbReference type="InterPro" id="IPR036693">
    <property type="entry name" value="TF_LuxR_autoind-bd_dom_sf"/>
</dbReference>
<evidence type="ECO:0000313" key="4">
    <source>
        <dbReference type="EMBL" id="QPM91829.1"/>
    </source>
</evidence>
<dbReference type="PANTHER" id="PTHR44688:SF16">
    <property type="entry name" value="DNA-BINDING TRANSCRIPTIONAL ACTIVATOR DEVR_DOSR"/>
    <property type="match status" value="1"/>
</dbReference>
<dbReference type="AlphaFoldDB" id="A0A418SIN7"/>
<evidence type="ECO:0000313" key="5">
    <source>
        <dbReference type="Proteomes" id="UP000283786"/>
    </source>
</evidence>
<dbReference type="EMBL" id="CP060436">
    <property type="protein sequence ID" value="QPM91829.1"/>
    <property type="molecule type" value="Genomic_DNA"/>
</dbReference>
<dbReference type="PROSITE" id="PS50043">
    <property type="entry name" value="HTH_LUXR_2"/>
    <property type="match status" value="1"/>
</dbReference>
<accession>A0A418SIN7</accession>
<dbReference type="GO" id="GO:0006355">
    <property type="term" value="P:regulation of DNA-templated transcription"/>
    <property type="evidence" value="ECO:0007669"/>
    <property type="project" value="InterPro"/>
</dbReference>
<dbReference type="InterPro" id="IPR016032">
    <property type="entry name" value="Sig_transdc_resp-reg_C-effctor"/>
</dbReference>
<dbReference type="GO" id="GO:0003677">
    <property type="term" value="F:DNA binding"/>
    <property type="evidence" value="ECO:0007669"/>
    <property type="project" value="UniProtKB-KW"/>
</dbReference>
<keyword evidence="2" id="KW-0238">DNA-binding</keyword>
<dbReference type="InterPro" id="IPR005143">
    <property type="entry name" value="TF_LuxR_autoind-bd_dom"/>
</dbReference>
<dbReference type="SMART" id="SM00421">
    <property type="entry name" value="HTH_LUXR"/>
    <property type="match status" value="1"/>
</dbReference>
<evidence type="ECO:0000256" key="3">
    <source>
        <dbReference type="ARBA" id="ARBA00023163"/>
    </source>
</evidence>
<dbReference type="InterPro" id="IPR036388">
    <property type="entry name" value="WH-like_DNA-bd_sf"/>
</dbReference>
<evidence type="ECO:0000256" key="1">
    <source>
        <dbReference type="ARBA" id="ARBA00023015"/>
    </source>
</evidence>
<dbReference type="OrthoDB" id="7692966at2"/>
<dbReference type="PANTHER" id="PTHR44688">
    <property type="entry name" value="DNA-BINDING TRANSCRIPTIONAL ACTIVATOR DEVR_DOSR"/>
    <property type="match status" value="1"/>
</dbReference>
<dbReference type="SUPFAM" id="SSF75516">
    <property type="entry name" value="Pheromone-binding domain of LuxR-like quorum-sensing transcription factors"/>
    <property type="match status" value="1"/>
</dbReference>
<dbReference type="Pfam" id="PF03472">
    <property type="entry name" value="Autoind_bind"/>
    <property type="match status" value="1"/>
</dbReference>
<dbReference type="SUPFAM" id="SSF46894">
    <property type="entry name" value="C-terminal effector domain of the bipartite response regulators"/>
    <property type="match status" value="1"/>
</dbReference>
<dbReference type="Pfam" id="PF00196">
    <property type="entry name" value="GerE"/>
    <property type="match status" value="1"/>
</dbReference>
<dbReference type="Proteomes" id="UP000283786">
    <property type="component" value="Chromosome"/>
</dbReference>